<dbReference type="PANTHER" id="PTHR21716:SF53">
    <property type="entry name" value="PERMEASE PERM-RELATED"/>
    <property type="match status" value="1"/>
</dbReference>
<dbReference type="PANTHER" id="PTHR21716">
    <property type="entry name" value="TRANSMEMBRANE PROTEIN"/>
    <property type="match status" value="1"/>
</dbReference>
<feature type="transmembrane region" description="Helical" evidence="8">
    <location>
        <begin position="38"/>
        <end position="58"/>
    </location>
</feature>
<proteinExistence type="inferred from homology"/>
<keyword evidence="5 8" id="KW-0812">Transmembrane</keyword>
<feature type="transmembrane region" description="Helical" evidence="8">
    <location>
        <begin position="7"/>
        <end position="26"/>
    </location>
</feature>
<reference evidence="9 10" key="1">
    <citation type="submission" date="2021-01" db="EMBL/GenBank/DDBJ databases">
        <title>Genomic Encyclopedia of Type Strains, Phase IV (KMG-IV): sequencing the most valuable type-strain genomes for metagenomic binning, comparative biology and taxonomic classification.</title>
        <authorList>
            <person name="Goeker M."/>
        </authorList>
    </citation>
    <scope>NUCLEOTIDE SEQUENCE [LARGE SCALE GENOMIC DNA]</scope>
    <source>
        <strain evidence="9 10">DSM 24436</strain>
    </source>
</reference>
<dbReference type="Pfam" id="PF01594">
    <property type="entry name" value="AI-2E_transport"/>
    <property type="match status" value="1"/>
</dbReference>
<keyword evidence="3" id="KW-0813">Transport</keyword>
<evidence type="ECO:0000256" key="5">
    <source>
        <dbReference type="ARBA" id="ARBA00022692"/>
    </source>
</evidence>
<feature type="transmembrane region" description="Helical" evidence="8">
    <location>
        <begin position="70"/>
        <end position="89"/>
    </location>
</feature>
<evidence type="ECO:0000256" key="4">
    <source>
        <dbReference type="ARBA" id="ARBA00022475"/>
    </source>
</evidence>
<feature type="transmembrane region" description="Helical" evidence="8">
    <location>
        <begin position="259"/>
        <end position="277"/>
    </location>
</feature>
<dbReference type="InterPro" id="IPR002549">
    <property type="entry name" value="AI-2E-like"/>
</dbReference>
<feature type="transmembrane region" description="Helical" evidence="8">
    <location>
        <begin position="313"/>
        <end position="344"/>
    </location>
</feature>
<evidence type="ECO:0000256" key="7">
    <source>
        <dbReference type="ARBA" id="ARBA00023136"/>
    </source>
</evidence>
<evidence type="ECO:0000256" key="1">
    <source>
        <dbReference type="ARBA" id="ARBA00004651"/>
    </source>
</evidence>
<keyword evidence="10" id="KW-1185">Reference proteome</keyword>
<evidence type="ECO:0000256" key="2">
    <source>
        <dbReference type="ARBA" id="ARBA00009773"/>
    </source>
</evidence>
<keyword evidence="7 8" id="KW-0472">Membrane</keyword>
<sequence>MNLKEIKLAPFIKLIFIIAIIAYVVLNTDIMGFVSKGISPVLTAFIIAYILDYVVRFFELKMKVPRSLSILISILLFLLILTTIGLFIVPRVVGAVSSLIKAIGNFEFDINALSQLDFDNFYLNEIQQAIVDTVTPLIQKLTNATGTAVLIVVNEVQKITSGLISLVISFAISIYMLGEKRDLLARIKRTLFAYLSDQTANQVLYASRMANKIFKAFFLGKLLDSTIIGVLAYLVFTIFNFEYALLIALIIGLTNMIPYFGPFIGAVPAAVITLIANPSSPIDVVWILICILAIQQLDSLVIGPFILGDSVGVSAFWIIVAVTVGGATFGIVGMFMGVPVLVLLKTLIEEDVEKRLAFQGYEGFQSNDIKNKKSRK</sequence>
<dbReference type="EMBL" id="JAFBDT010000001">
    <property type="protein sequence ID" value="MBM7560659.1"/>
    <property type="molecule type" value="Genomic_DNA"/>
</dbReference>
<feature type="transmembrane region" description="Helical" evidence="8">
    <location>
        <begin position="159"/>
        <end position="178"/>
    </location>
</feature>
<keyword evidence="6 8" id="KW-1133">Transmembrane helix</keyword>
<organism evidence="9 10">
    <name type="scientific">Fusibacter tunisiensis</name>
    <dbReference type="NCBI Taxonomy" id="1008308"/>
    <lineage>
        <taxon>Bacteria</taxon>
        <taxon>Bacillati</taxon>
        <taxon>Bacillota</taxon>
        <taxon>Clostridia</taxon>
        <taxon>Eubacteriales</taxon>
        <taxon>Eubacteriales Family XII. Incertae Sedis</taxon>
        <taxon>Fusibacter</taxon>
    </lineage>
</organism>
<evidence type="ECO:0000256" key="6">
    <source>
        <dbReference type="ARBA" id="ARBA00022989"/>
    </source>
</evidence>
<evidence type="ECO:0000256" key="8">
    <source>
        <dbReference type="SAM" id="Phobius"/>
    </source>
</evidence>
<evidence type="ECO:0000313" key="9">
    <source>
        <dbReference type="EMBL" id="MBM7560659.1"/>
    </source>
</evidence>
<feature type="transmembrane region" description="Helical" evidence="8">
    <location>
        <begin position="284"/>
        <end position="307"/>
    </location>
</feature>
<keyword evidence="4" id="KW-1003">Cell membrane</keyword>
<dbReference type="Proteomes" id="UP000767854">
    <property type="component" value="Unassembled WGS sequence"/>
</dbReference>
<evidence type="ECO:0000313" key="10">
    <source>
        <dbReference type="Proteomes" id="UP000767854"/>
    </source>
</evidence>
<comment type="subcellular location">
    <subcellularLocation>
        <location evidence="1">Cell membrane</location>
        <topology evidence="1">Multi-pass membrane protein</topology>
    </subcellularLocation>
</comment>
<evidence type="ECO:0000256" key="3">
    <source>
        <dbReference type="ARBA" id="ARBA00022448"/>
    </source>
</evidence>
<gene>
    <name evidence="9" type="ORF">JOC49_000168</name>
</gene>
<protein>
    <submittedName>
        <fullName evidence="9">PurR-regulated permease PerM</fullName>
    </submittedName>
</protein>
<accession>A0ABS2MMP9</accession>
<comment type="similarity">
    <text evidence="2">Belongs to the autoinducer-2 exporter (AI-2E) (TC 2.A.86) family.</text>
</comment>
<dbReference type="RefSeq" id="WP_204661213.1">
    <property type="nucleotide sequence ID" value="NZ_JAFBDT010000001.1"/>
</dbReference>
<name>A0ABS2MMP9_9FIRM</name>
<comment type="caution">
    <text evidence="9">The sequence shown here is derived from an EMBL/GenBank/DDBJ whole genome shotgun (WGS) entry which is preliminary data.</text>
</comment>